<evidence type="ECO:0000256" key="2">
    <source>
        <dbReference type="ARBA" id="ARBA00022803"/>
    </source>
</evidence>
<evidence type="ECO:0000313" key="5">
    <source>
        <dbReference type="EMBL" id="QEE27000.1"/>
    </source>
</evidence>
<keyword evidence="1" id="KW-0677">Repeat</keyword>
<dbReference type="Gene3D" id="1.25.40.10">
    <property type="entry name" value="Tetratricopeptide repeat domain"/>
    <property type="match status" value="2"/>
</dbReference>
<evidence type="ECO:0000256" key="1">
    <source>
        <dbReference type="ARBA" id="ARBA00022737"/>
    </source>
</evidence>
<organism evidence="5 6">
    <name type="scientific">Terriglobus albidus</name>
    <dbReference type="NCBI Taxonomy" id="1592106"/>
    <lineage>
        <taxon>Bacteria</taxon>
        <taxon>Pseudomonadati</taxon>
        <taxon>Acidobacteriota</taxon>
        <taxon>Terriglobia</taxon>
        <taxon>Terriglobales</taxon>
        <taxon>Acidobacteriaceae</taxon>
        <taxon>Terriglobus</taxon>
    </lineage>
</organism>
<dbReference type="PANTHER" id="PTHR44943">
    <property type="entry name" value="CELLULOSE SYNTHASE OPERON PROTEIN C"/>
    <property type="match status" value="1"/>
</dbReference>
<dbReference type="PROSITE" id="PS51257">
    <property type="entry name" value="PROKAR_LIPOPROTEIN"/>
    <property type="match status" value="1"/>
</dbReference>
<reference evidence="5 6" key="1">
    <citation type="submission" date="2019-08" db="EMBL/GenBank/DDBJ databases">
        <title>Complete genome sequence of Terriglobus albidus strain ORNL.</title>
        <authorList>
            <person name="Podar M."/>
        </authorList>
    </citation>
    <scope>NUCLEOTIDE SEQUENCE [LARGE SCALE GENOMIC DNA]</scope>
    <source>
        <strain evidence="5 6">ORNL</strain>
    </source>
</reference>
<dbReference type="RefSeq" id="WP_147646196.1">
    <property type="nucleotide sequence ID" value="NZ_CP042806.1"/>
</dbReference>
<proteinExistence type="predicted"/>
<dbReference type="SMART" id="SM00028">
    <property type="entry name" value="TPR"/>
    <property type="match status" value="2"/>
</dbReference>
<evidence type="ECO:0000256" key="3">
    <source>
        <dbReference type="PROSITE-ProRule" id="PRU00339"/>
    </source>
</evidence>
<dbReference type="KEGG" id="talb:FTW19_02645"/>
<dbReference type="PANTHER" id="PTHR44943:SF8">
    <property type="entry name" value="TPR REPEAT-CONTAINING PROTEIN MJ0263"/>
    <property type="match status" value="1"/>
</dbReference>
<sequence>MKFQLRVPAMAALLLVTLLSATGCNRLKARDQLTKGIASFKAAKYEDAINHFQQALDYDPSYDVARLYLATTLASQVVPNLETPENLKTAQRAMDGFQQILTKDPKDKTALQQMASISFNLKKFDDAKNWQKKVIEVDPAASEAYYTIGVIDWMQSYKNATTILAADGLTDGGDGNPKKSKDACAKLQAQNTNLVSEGLEYLQKAVDNNATYEEAMTYLNLTYRRKADLECGNDPARKADLDKAQEWSDKAMGARKENERKKEEKNKGGVTM</sequence>
<gene>
    <name evidence="5" type="ORF">FTW19_02645</name>
</gene>
<dbReference type="Pfam" id="PF13181">
    <property type="entry name" value="TPR_8"/>
    <property type="match status" value="1"/>
</dbReference>
<dbReference type="EMBL" id="CP042806">
    <property type="protein sequence ID" value="QEE27000.1"/>
    <property type="molecule type" value="Genomic_DNA"/>
</dbReference>
<dbReference type="SUPFAM" id="SSF48452">
    <property type="entry name" value="TPR-like"/>
    <property type="match status" value="1"/>
</dbReference>
<accession>A0A5B9E8T5</accession>
<dbReference type="InterPro" id="IPR011990">
    <property type="entry name" value="TPR-like_helical_dom_sf"/>
</dbReference>
<evidence type="ECO:0000256" key="4">
    <source>
        <dbReference type="SAM" id="MobiDB-lite"/>
    </source>
</evidence>
<keyword evidence="6" id="KW-1185">Reference proteome</keyword>
<dbReference type="Proteomes" id="UP000321820">
    <property type="component" value="Chromosome"/>
</dbReference>
<feature type="repeat" description="TPR" evidence="3">
    <location>
        <begin position="29"/>
        <end position="62"/>
    </location>
</feature>
<dbReference type="InterPro" id="IPR019734">
    <property type="entry name" value="TPR_rpt"/>
</dbReference>
<dbReference type="OrthoDB" id="111238at2"/>
<name>A0A5B9E8T5_9BACT</name>
<dbReference type="InterPro" id="IPR051685">
    <property type="entry name" value="Ycf3/AcsC/BcsC/TPR_MFPF"/>
</dbReference>
<dbReference type="AlphaFoldDB" id="A0A5B9E8T5"/>
<keyword evidence="2 3" id="KW-0802">TPR repeat</keyword>
<evidence type="ECO:0000313" key="6">
    <source>
        <dbReference type="Proteomes" id="UP000321820"/>
    </source>
</evidence>
<protein>
    <submittedName>
        <fullName evidence="5">Uncharacterized protein</fullName>
    </submittedName>
</protein>
<dbReference type="PROSITE" id="PS50005">
    <property type="entry name" value="TPR"/>
    <property type="match status" value="1"/>
</dbReference>
<feature type="region of interest" description="Disordered" evidence="4">
    <location>
        <begin position="234"/>
        <end position="272"/>
    </location>
</feature>